<evidence type="ECO:0000313" key="3">
    <source>
        <dbReference type="Proteomes" id="UP000006038"/>
    </source>
</evidence>
<reference evidence="2" key="1">
    <citation type="submission" date="2015-06" db="UniProtKB">
        <authorList>
            <consortium name="EnsemblPlants"/>
        </authorList>
    </citation>
    <scope>IDENTIFICATION</scope>
</reference>
<sequence>MDSRGRQQWESDEERGERCSESASQGGIGSCRSTAMCGDRRRRMEDEVAGSGGKATRAQGAIIRLAVALLIKIGLSVCKQIGLHPPDGERGDKIRYINI</sequence>
<evidence type="ECO:0000313" key="2">
    <source>
        <dbReference type="EnsemblPlants" id="OB0112G10010.1"/>
    </source>
</evidence>
<keyword evidence="3" id="KW-1185">Reference proteome</keyword>
<protein>
    <submittedName>
        <fullName evidence="2">Uncharacterized protein</fullName>
    </submittedName>
</protein>
<evidence type="ECO:0000256" key="1">
    <source>
        <dbReference type="SAM" id="MobiDB-lite"/>
    </source>
</evidence>
<feature type="region of interest" description="Disordered" evidence="1">
    <location>
        <begin position="1"/>
        <end position="55"/>
    </location>
</feature>
<dbReference type="EnsemblPlants" id="OB0112G10010.1">
    <property type="protein sequence ID" value="OB0112G10010.1"/>
    <property type="gene ID" value="OB0112G10010"/>
</dbReference>
<dbReference type="Proteomes" id="UP000006038">
    <property type="component" value="Unassembled WGS sequence"/>
</dbReference>
<organism evidence="2">
    <name type="scientific">Oryza brachyantha</name>
    <name type="common">malo sina</name>
    <dbReference type="NCBI Taxonomy" id="4533"/>
    <lineage>
        <taxon>Eukaryota</taxon>
        <taxon>Viridiplantae</taxon>
        <taxon>Streptophyta</taxon>
        <taxon>Embryophyta</taxon>
        <taxon>Tracheophyta</taxon>
        <taxon>Spermatophyta</taxon>
        <taxon>Magnoliopsida</taxon>
        <taxon>Liliopsida</taxon>
        <taxon>Poales</taxon>
        <taxon>Poaceae</taxon>
        <taxon>BOP clade</taxon>
        <taxon>Oryzoideae</taxon>
        <taxon>Oryzeae</taxon>
        <taxon>Oryzinae</taxon>
        <taxon>Oryza</taxon>
    </lineage>
</organism>
<dbReference type="HOGENOM" id="CLU_2324152_0_0_1"/>
<name>J3KV48_ORYBR</name>
<dbReference type="Gramene" id="OB0112G10010.1">
    <property type="protein sequence ID" value="OB0112G10010.1"/>
    <property type="gene ID" value="OB0112G10010"/>
</dbReference>
<proteinExistence type="predicted"/>
<feature type="compositionally biased region" description="Basic and acidic residues" evidence="1">
    <location>
        <begin position="1"/>
        <end position="20"/>
    </location>
</feature>
<accession>J3KV48</accession>
<dbReference type="AlphaFoldDB" id="J3KV48"/>